<dbReference type="HAMAP" id="MF_01369_B">
    <property type="entry name" value="Ribosomal_uL23_B"/>
    <property type="match status" value="1"/>
</dbReference>
<evidence type="ECO:0000256" key="5">
    <source>
        <dbReference type="ARBA" id="ARBA00023274"/>
    </source>
</evidence>
<dbReference type="InterPro" id="IPR012678">
    <property type="entry name" value="Ribosomal_uL23/eL15/eS24_sf"/>
</dbReference>
<comment type="function">
    <text evidence="6">One of the early assembly proteins it binds 23S rRNA. One of the proteins that surrounds the polypeptide exit tunnel on the outside of the ribosome. Forms the main docking site for trigger factor binding to the ribosome.</text>
</comment>
<evidence type="ECO:0000256" key="6">
    <source>
        <dbReference type="HAMAP-Rule" id="MF_01369"/>
    </source>
</evidence>
<dbReference type="GO" id="GO:0003735">
    <property type="term" value="F:structural constituent of ribosome"/>
    <property type="evidence" value="ECO:0007669"/>
    <property type="project" value="InterPro"/>
</dbReference>
<dbReference type="GO" id="GO:0005840">
    <property type="term" value="C:ribosome"/>
    <property type="evidence" value="ECO:0007669"/>
    <property type="project" value="UniProtKB-KW"/>
</dbReference>
<accession>C5J5T4</accession>
<protein>
    <recommendedName>
        <fullName evidence="6">Large ribosomal subunit protein uL23</fullName>
    </recommendedName>
</protein>
<dbReference type="GO" id="GO:1990904">
    <property type="term" value="C:ribonucleoprotein complex"/>
    <property type="evidence" value="ECO:0007669"/>
    <property type="project" value="UniProtKB-KW"/>
</dbReference>
<dbReference type="eggNOG" id="COG0089">
    <property type="taxonomic scope" value="Bacteria"/>
</dbReference>
<sequence length="138" mass="15789">MNINEIIKAPILTEKTYELMSKRVYVFKVDRRTNRAEVKKAVAYIFNVEVEKVNIFNVPKKAKRLGRFNGFTSSYKKAFVTLREGFAINLYEDDAPQVEETKNVELEAKSKEKEAQNKEKAAQIEAKVAQKLAKTGGK</sequence>
<keyword evidence="4 6" id="KW-0689">Ribosomal protein</keyword>
<evidence type="ECO:0000256" key="2">
    <source>
        <dbReference type="ARBA" id="ARBA00022730"/>
    </source>
</evidence>
<dbReference type="Proteomes" id="UP000001491">
    <property type="component" value="Chromosome"/>
</dbReference>
<comment type="similarity">
    <text evidence="1 6">Belongs to the universal ribosomal protein uL23 family.</text>
</comment>
<dbReference type="InterPro" id="IPR012677">
    <property type="entry name" value="Nucleotide-bd_a/b_plait_sf"/>
</dbReference>
<dbReference type="NCBIfam" id="NF004363">
    <property type="entry name" value="PRK05738.2-4"/>
    <property type="match status" value="1"/>
</dbReference>
<evidence type="ECO:0000256" key="4">
    <source>
        <dbReference type="ARBA" id="ARBA00022980"/>
    </source>
</evidence>
<dbReference type="NCBIfam" id="NF008919">
    <property type="entry name" value="PRK12280.1-3"/>
    <property type="match status" value="1"/>
</dbReference>
<evidence type="ECO:0000256" key="3">
    <source>
        <dbReference type="ARBA" id="ARBA00022884"/>
    </source>
</evidence>
<comment type="subunit">
    <text evidence="6">Part of the 50S ribosomal subunit. Contacts protein L29, and trigger factor when it is bound to the ribosome.</text>
</comment>
<dbReference type="Pfam" id="PF00276">
    <property type="entry name" value="Ribosomal_L23"/>
    <property type="match status" value="1"/>
</dbReference>
<dbReference type="GO" id="GO:0019843">
    <property type="term" value="F:rRNA binding"/>
    <property type="evidence" value="ECO:0007669"/>
    <property type="project" value="UniProtKB-UniRule"/>
</dbReference>
<dbReference type="FunFam" id="3.30.70.330:FF:000001">
    <property type="entry name" value="50S ribosomal protein L23"/>
    <property type="match status" value="1"/>
</dbReference>
<keyword evidence="8" id="KW-1185">Reference proteome</keyword>
<proteinExistence type="inferred from homology"/>
<dbReference type="AlphaFoldDB" id="C5J5T4"/>
<evidence type="ECO:0000256" key="1">
    <source>
        <dbReference type="ARBA" id="ARBA00006700"/>
    </source>
</evidence>
<evidence type="ECO:0000313" key="8">
    <source>
        <dbReference type="Proteomes" id="UP000001491"/>
    </source>
</evidence>
<dbReference type="GO" id="GO:0006412">
    <property type="term" value="P:translation"/>
    <property type="evidence" value="ECO:0007669"/>
    <property type="project" value="UniProtKB-UniRule"/>
</dbReference>
<keyword evidence="3 6" id="KW-0694">RNA-binding</keyword>
<dbReference type="SUPFAM" id="SSF54189">
    <property type="entry name" value="Ribosomal proteins S24e, L23 and L15e"/>
    <property type="match status" value="1"/>
</dbReference>
<name>C5J5T4_MESCH</name>
<dbReference type="KEGG" id="mco:MCJ_001330"/>
<reference evidence="8" key="1">
    <citation type="journal article" date="2009" name="BMC Bioinformatics">
        <title>The Mycoplasma conjunctivae genome sequencing, annotation and analysis.</title>
        <authorList>
            <person name="Calderon-Copete S.P."/>
            <person name="Wigger G."/>
            <person name="Wunderlin C."/>
            <person name="Schmidheini T."/>
            <person name="Frey J."/>
            <person name="Quail M.A."/>
            <person name="Falquet L."/>
        </authorList>
    </citation>
    <scope>NUCLEOTIDE SEQUENCE [LARGE SCALE GENOMIC DNA]</scope>
    <source>
        <strain evidence="8">ATCC 25834 / NCTC 10147 / HRC/581</strain>
    </source>
</reference>
<dbReference type="EMBL" id="FM864216">
    <property type="protein sequence ID" value="CAT04823.1"/>
    <property type="molecule type" value="Genomic_DNA"/>
</dbReference>
<dbReference type="Gene3D" id="3.30.70.330">
    <property type="match status" value="1"/>
</dbReference>
<dbReference type="InterPro" id="IPR013025">
    <property type="entry name" value="Ribosomal_uL23-like"/>
</dbReference>
<keyword evidence="2 6" id="KW-0699">rRNA-binding</keyword>
<dbReference type="HOGENOM" id="CLU_037562_1_0_14"/>
<keyword evidence="5 6" id="KW-0687">Ribonucleoprotein</keyword>
<gene>
    <name evidence="6 7" type="primary">rplW</name>
    <name evidence="7" type="ordered locus">MCJ_001330</name>
</gene>
<evidence type="ECO:0000313" key="7">
    <source>
        <dbReference type="EMBL" id="CAT04823.1"/>
    </source>
</evidence>
<organism evidence="7 8">
    <name type="scientific">Mesomycoplasma conjunctivae (strain ATCC 25834 / NCTC 10147 / HRC/581)</name>
    <name type="common">Mycoplasma conjunctivae</name>
    <dbReference type="NCBI Taxonomy" id="572263"/>
    <lineage>
        <taxon>Bacteria</taxon>
        <taxon>Bacillati</taxon>
        <taxon>Mycoplasmatota</taxon>
        <taxon>Mycoplasmoidales</taxon>
        <taxon>Metamycoplasmataceae</taxon>
        <taxon>Mesomycoplasma</taxon>
    </lineage>
</organism>
<dbReference type="PANTHER" id="PTHR11620">
    <property type="entry name" value="60S RIBOSOMAL PROTEIN L23A"/>
    <property type="match status" value="1"/>
</dbReference>